<dbReference type="InterPro" id="IPR040706">
    <property type="entry name" value="Zf-MYST"/>
</dbReference>
<dbReference type="InterPro" id="IPR036388">
    <property type="entry name" value="WH-like_DNA-bd_sf"/>
</dbReference>
<keyword evidence="12 20" id="KW-0012">Acyltransferase</keyword>
<evidence type="ECO:0000256" key="6">
    <source>
        <dbReference type="ARBA" id="ARBA00022771"/>
    </source>
</evidence>
<evidence type="ECO:0000256" key="14">
    <source>
        <dbReference type="ARBA" id="ARBA00047752"/>
    </source>
</evidence>
<evidence type="ECO:0000256" key="15">
    <source>
        <dbReference type="ARBA" id="ARBA00047787"/>
    </source>
</evidence>
<dbReference type="OrthoDB" id="787137at2759"/>
<evidence type="ECO:0000256" key="9">
    <source>
        <dbReference type="ARBA" id="ARBA00023015"/>
    </source>
</evidence>
<dbReference type="GO" id="GO:0140064">
    <property type="term" value="F:peptide crotonyltransferase activity"/>
    <property type="evidence" value="ECO:0007669"/>
    <property type="project" value="RHEA"/>
</dbReference>
<keyword evidence="8" id="KW-0007">Acetylation</keyword>
<keyword evidence="4 20" id="KW-0808">Transferase</keyword>
<keyword evidence="7" id="KW-0862">Zinc</keyword>
<evidence type="ECO:0000256" key="16">
    <source>
        <dbReference type="ARBA" id="ARBA00048940"/>
    </source>
</evidence>
<name>A0A1X2HM36_SYNRA</name>
<keyword evidence="21" id="KW-1185">Reference proteome</keyword>
<evidence type="ECO:0000259" key="19">
    <source>
        <dbReference type="PROSITE" id="PS51726"/>
    </source>
</evidence>
<evidence type="ECO:0000256" key="18">
    <source>
        <dbReference type="SAM" id="MobiDB-lite"/>
    </source>
</evidence>
<feature type="region of interest" description="Disordered" evidence="18">
    <location>
        <begin position="1"/>
        <end position="59"/>
    </location>
</feature>
<keyword evidence="5" id="KW-0479">Metal-binding</keyword>
<dbReference type="EMBL" id="MCGN01000002">
    <property type="protein sequence ID" value="ORZ00399.1"/>
    <property type="molecule type" value="Genomic_DNA"/>
</dbReference>
<comment type="subcellular location">
    <subcellularLocation>
        <location evidence="1">Nucleus</location>
    </subcellularLocation>
</comment>
<reference evidence="20 21" key="1">
    <citation type="submission" date="2016-07" db="EMBL/GenBank/DDBJ databases">
        <title>Pervasive Adenine N6-methylation of Active Genes in Fungi.</title>
        <authorList>
            <consortium name="DOE Joint Genome Institute"/>
            <person name="Mondo S.J."/>
            <person name="Dannebaum R.O."/>
            <person name="Kuo R.C."/>
            <person name="Labutti K."/>
            <person name="Haridas S."/>
            <person name="Kuo A."/>
            <person name="Salamov A."/>
            <person name="Ahrendt S.R."/>
            <person name="Lipzen A."/>
            <person name="Sullivan W."/>
            <person name="Andreopoulos W.B."/>
            <person name="Clum A."/>
            <person name="Lindquist E."/>
            <person name="Daum C."/>
            <person name="Ramamoorthy G.K."/>
            <person name="Gryganskyi A."/>
            <person name="Culley D."/>
            <person name="Magnuson J.K."/>
            <person name="James T.Y."/>
            <person name="O'Malley M.A."/>
            <person name="Stajich J.E."/>
            <person name="Spatafora J.W."/>
            <person name="Visel A."/>
            <person name="Grigoriev I.V."/>
        </authorList>
    </citation>
    <scope>NUCLEOTIDE SEQUENCE [LARGE SCALE GENOMIC DNA]</scope>
    <source>
        <strain evidence="20 21">NRRL 2496</strain>
    </source>
</reference>
<evidence type="ECO:0000256" key="13">
    <source>
        <dbReference type="ARBA" id="ARBA00047557"/>
    </source>
</evidence>
<dbReference type="InterPro" id="IPR050603">
    <property type="entry name" value="MYST_HAT"/>
</dbReference>
<protein>
    <recommendedName>
        <fullName evidence="3">histone acetyltransferase</fullName>
        <ecNumber evidence="3">2.3.1.48</ecNumber>
    </recommendedName>
</protein>
<organism evidence="20 21">
    <name type="scientific">Syncephalastrum racemosum</name>
    <name type="common">Filamentous fungus</name>
    <dbReference type="NCBI Taxonomy" id="13706"/>
    <lineage>
        <taxon>Eukaryota</taxon>
        <taxon>Fungi</taxon>
        <taxon>Fungi incertae sedis</taxon>
        <taxon>Mucoromycota</taxon>
        <taxon>Mucoromycotina</taxon>
        <taxon>Mucoromycetes</taxon>
        <taxon>Mucorales</taxon>
        <taxon>Syncephalastraceae</taxon>
        <taxon>Syncephalastrum</taxon>
    </lineage>
</organism>
<dbReference type="STRING" id="13706.A0A1X2HM36"/>
<keyword evidence="6" id="KW-0863">Zinc-finger</keyword>
<evidence type="ECO:0000256" key="7">
    <source>
        <dbReference type="ARBA" id="ARBA00022833"/>
    </source>
</evidence>
<dbReference type="Gene3D" id="1.10.10.10">
    <property type="entry name" value="Winged helix-like DNA-binding domain superfamily/Winged helix DNA-binding domain"/>
    <property type="match status" value="1"/>
</dbReference>
<dbReference type="EC" id="2.3.1.48" evidence="3"/>
<comment type="catalytic activity">
    <reaction evidence="15">
        <text>L-lysyl-[protein] + acetyl-CoA = N(6)-acetyl-L-lysyl-[protein] + CoA + H(+)</text>
        <dbReference type="Rhea" id="RHEA:45948"/>
        <dbReference type="Rhea" id="RHEA-COMP:9752"/>
        <dbReference type="Rhea" id="RHEA-COMP:10731"/>
        <dbReference type="ChEBI" id="CHEBI:15378"/>
        <dbReference type="ChEBI" id="CHEBI:29969"/>
        <dbReference type="ChEBI" id="CHEBI:57287"/>
        <dbReference type="ChEBI" id="CHEBI:57288"/>
        <dbReference type="ChEBI" id="CHEBI:61930"/>
    </reaction>
    <physiologicalReaction direction="left-to-right" evidence="15">
        <dbReference type="Rhea" id="RHEA:45949"/>
    </physiologicalReaction>
</comment>
<dbReference type="FunFam" id="3.40.630.30:FF:000002">
    <property type="entry name" value="Histone acetyltransferase"/>
    <property type="match status" value="1"/>
</dbReference>
<dbReference type="PROSITE" id="PS51726">
    <property type="entry name" value="MYST_HAT"/>
    <property type="match status" value="1"/>
</dbReference>
<dbReference type="Pfam" id="PF01853">
    <property type="entry name" value="MOZ_SAS"/>
    <property type="match status" value="1"/>
</dbReference>
<comment type="catalytic activity">
    <reaction evidence="14">
        <text>(2E)-butenoyl-CoA + L-lysyl-[protein] = N(6)-(2E)-butenoyl-L-lysyl-[protein] + CoA + H(+)</text>
        <dbReference type="Rhea" id="RHEA:53908"/>
        <dbReference type="Rhea" id="RHEA-COMP:9752"/>
        <dbReference type="Rhea" id="RHEA-COMP:13707"/>
        <dbReference type="ChEBI" id="CHEBI:15378"/>
        <dbReference type="ChEBI" id="CHEBI:29969"/>
        <dbReference type="ChEBI" id="CHEBI:57287"/>
        <dbReference type="ChEBI" id="CHEBI:57332"/>
        <dbReference type="ChEBI" id="CHEBI:137954"/>
    </reaction>
    <physiologicalReaction direction="left-to-right" evidence="14">
        <dbReference type="Rhea" id="RHEA:53909"/>
    </physiologicalReaction>
</comment>
<feature type="domain" description="MYST-type HAT" evidence="19">
    <location>
        <begin position="55"/>
        <end position="333"/>
    </location>
</feature>
<keyword evidence="10" id="KW-0804">Transcription</keyword>
<evidence type="ECO:0000256" key="2">
    <source>
        <dbReference type="ARBA" id="ARBA00010107"/>
    </source>
</evidence>
<dbReference type="GO" id="GO:0046972">
    <property type="term" value="F:histone H4K16 acetyltransferase activity"/>
    <property type="evidence" value="ECO:0007669"/>
    <property type="project" value="TreeGrafter"/>
</dbReference>
<evidence type="ECO:0000256" key="11">
    <source>
        <dbReference type="ARBA" id="ARBA00023242"/>
    </source>
</evidence>
<dbReference type="InParanoid" id="A0A1X2HM36"/>
<evidence type="ECO:0000256" key="1">
    <source>
        <dbReference type="ARBA" id="ARBA00004123"/>
    </source>
</evidence>
<evidence type="ECO:0000256" key="4">
    <source>
        <dbReference type="ARBA" id="ARBA00022679"/>
    </source>
</evidence>
<evidence type="ECO:0000256" key="3">
    <source>
        <dbReference type="ARBA" id="ARBA00013184"/>
    </source>
</evidence>
<evidence type="ECO:0000313" key="21">
    <source>
        <dbReference type="Proteomes" id="UP000242180"/>
    </source>
</evidence>
<evidence type="ECO:0000256" key="5">
    <source>
        <dbReference type="ARBA" id="ARBA00022723"/>
    </source>
</evidence>
<accession>A0A1X2HM36</accession>
<feature type="compositionally biased region" description="Low complexity" evidence="18">
    <location>
        <begin position="21"/>
        <end position="31"/>
    </location>
</feature>
<evidence type="ECO:0000256" key="17">
    <source>
        <dbReference type="PIRSR" id="PIRSR602717-51"/>
    </source>
</evidence>
<dbReference type="Gene3D" id="3.30.60.60">
    <property type="entry name" value="N-acetyl transferase-like"/>
    <property type="match status" value="1"/>
</dbReference>
<dbReference type="GO" id="GO:0106226">
    <property type="term" value="F:peptide 2-hydroxyisobutyryltransferase activity"/>
    <property type="evidence" value="ECO:0007669"/>
    <property type="project" value="RHEA"/>
</dbReference>
<dbReference type="Pfam" id="PF17772">
    <property type="entry name" value="zf-MYST"/>
    <property type="match status" value="1"/>
</dbReference>
<dbReference type="PANTHER" id="PTHR10615:SF219">
    <property type="entry name" value="HISTONE ACETYLTRANSFERASE KAT5"/>
    <property type="match status" value="1"/>
</dbReference>
<evidence type="ECO:0000256" key="12">
    <source>
        <dbReference type="ARBA" id="ARBA00023315"/>
    </source>
</evidence>
<dbReference type="SUPFAM" id="SSF55729">
    <property type="entry name" value="Acyl-CoA N-acyltransferases (Nat)"/>
    <property type="match status" value="1"/>
</dbReference>
<dbReference type="PANTHER" id="PTHR10615">
    <property type="entry name" value="HISTONE ACETYLTRANSFERASE"/>
    <property type="match status" value="1"/>
</dbReference>
<keyword evidence="11" id="KW-0539">Nucleus</keyword>
<comment type="catalytic activity">
    <reaction evidence="13">
        <text>2-hydroxyisobutanoyl-CoA + L-lysyl-[protein] = N(6)-(2-hydroxyisobutanoyl)-L-lysyl-[protein] + CoA + H(+)</text>
        <dbReference type="Rhea" id="RHEA:24180"/>
        <dbReference type="Rhea" id="RHEA-COMP:9752"/>
        <dbReference type="Rhea" id="RHEA-COMP:15921"/>
        <dbReference type="ChEBI" id="CHEBI:15378"/>
        <dbReference type="ChEBI" id="CHEBI:29969"/>
        <dbReference type="ChEBI" id="CHEBI:57287"/>
        <dbReference type="ChEBI" id="CHEBI:131780"/>
        <dbReference type="ChEBI" id="CHEBI:144968"/>
    </reaction>
    <physiologicalReaction direction="left-to-right" evidence="13">
        <dbReference type="Rhea" id="RHEA:24181"/>
    </physiologicalReaction>
</comment>
<comment type="similarity">
    <text evidence="2">Belongs to the MYST (SAS/MOZ) family.</text>
</comment>
<feature type="active site" description="Proton donor/acceptor" evidence="17">
    <location>
        <position position="232"/>
    </location>
</feature>
<dbReference type="Gene3D" id="3.40.630.30">
    <property type="match status" value="1"/>
</dbReference>
<dbReference type="InterPro" id="IPR016181">
    <property type="entry name" value="Acyl_CoA_acyltransferase"/>
</dbReference>
<dbReference type="CDD" id="cd04301">
    <property type="entry name" value="NAT_SF"/>
    <property type="match status" value="1"/>
</dbReference>
<dbReference type="GO" id="GO:0006355">
    <property type="term" value="P:regulation of DNA-templated transcription"/>
    <property type="evidence" value="ECO:0007669"/>
    <property type="project" value="InterPro"/>
</dbReference>
<dbReference type="AlphaFoldDB" id="A0A1X2HM36"/>
<gene>
    <name evidence="20" type="ORF">BCR43DRAFT_433021</name>
</gene>
<dbReference type="InterPro" id="IPR002717">
    <property type="entry name" value="HAT_MYST-type"/>
</dbReference>
<evidence type="ECO:0000256" key="8">
    <source>
        <dbReference type="ARBA" id="ARBA00022990"/>
    </source>
</evidence>
<sequence>MDVEEGQRKRKRPDSTALSESVSPPQVPSQQRAHQDNSISNAQKEDGNDEDDDANRPRNVDKVFYGKSMLEAWYYAPLPAEFGEFVERLYVCDRCLKYMHDQRQMAHHKMRCRSTKFPGRLIYEKEEIKIFEVDGRDHKLFCQNLCLISKMFLETKTLYYDVEGFVFYILAEKDGGRDRMVGFFSKEKLSYDNYNLACIMVLPTHQRKGYGRLLIELSYEISKHEHKIGSPERPLSALGAAGYRSFWAAAITNDMKAHPDQLRVRDISLRTAIHPDDVLSTLEWLGLLRYWKMGSGSPPARYAYFSPAMLDAAVQSHRLKLDKRIDPSHIRWE</sequence>
<dbReference type="GO" id="GO:0005634">
    <property type="term" value="C:nucleus"/>
    <property type="evidence" value="ECO:0007669"/>
    <property type="project" value="UniProtKB-SubCell"/>
</dbReference>
<dbReference type="GO" id="GO:0035267">
    <property type="term" value="C:NuA4 histone acetyltransferase complex"/>
    <property type="evidence" value="ECO:0007669"/>
    <property type="project" value="TreeGrafter"/>
</dbReference>
<evidence type="ECO:0000256" key="10">
    <source>
        <dbReference type="ARBA" id="ARBA00023163"/>
    </source>
</evidence>
<keyword evidence="9" id="KW-0805">Transcription regulation</keyword>
<comment type="catalytic activity">
    <reaction evidence="16">
        <text>L-lysyl-[histone] + acetyl-CoA = N(6)-acetyl-L-lysyl-[histone] + CoA + H(+)</text>
        <dbReference type="Rhea" id="RHEA:21992"/>
        <dbReference type="Rhea" id="RHEA-COMP:9845"/>
        <dbReference type="Rhea" id="RHEA-COMP:11338"/>
        <dbReference type="ChEBI" id="CHEBI:15378"/>
        <dbReference type="ChEBI" id="CHEBI:29969"/>
        <dbReference type="ChEBI" id="CHEBI:57287"/>
        <dbReference type="ChEBI" id="CHEBI:57288"/>
        <dbReference type="ChEBI" id="CHEBI:61930"/>
        <dbReference type="EC" id="2.3.1.48"/>
    </reaction>
    <physiologicalReaction direction="left-to-right" evidence="16">
        <dbReference type="Rhea" id="RHEA:21993"/>
    </physiologicalReaction>
</comment>
<dbReference type="GO" id="GO:0008270">
    <property type="term" value="F:zinc ion binding"/>
    <property type="evidence" value="ECO:0007669"/>
    <property type="project" value="UniProtKB-KW"/>
</dbReference>
<comment type="caution">
    <text evidence="20">The sequence shown here is derived from an EMBL/GenBank/DDBJ whole genome shotgun (WGS) entry which is preliminary data.</text>
</comment>
<dbReference type="Proteomes" id="UP000242180">
    <property type="component" value="Unassembled WGS sequence"/>
</dbReference>
<evidence type="ECO:0000313" key="20">
    <source>
        <dbReference type="EMBL" id="ORZ00399.1"/>
    </source>
</evidence>
<proteinExistence type="inferred from homology"/>